<keyword evidence="4" id="KW-0762">Sugar transport</keyword>
<sequence length="461" mass="49514">MEEGLLSGSRDEVTSRSCSATPMVIFSTAVAACGSLAYGFAVGYSSPAESGIMHDLGLSIAEYSVFGSILTFGGMLGALISGKLSDFVGRRVTMWILEMFFIVGWILIIVGKTAWWLDAGRLLTGIGAGLHCYVAPVYIAEITPKDIRGGFIAIATFTVTCGFSIMFFTGNFMTWRTLAVFGAIPSLVHVLVLFFIPESPRWLAKIGKEKAVDAALWRLRGKGADISSEAAEIKEYTETLQLLPKSRFLDLFDRKYAHPLIVGVGLMLLVQFGGTDGVSSYAGSIFEAAGCSVGIASTVMATIQLPFASLSVLLMDRAGRRPILMFTAAGSSLGCFLVGFGFFFKDHNLFKEISGPLALTGLLVFSASFSAGMGGTPWVIMSEIFPINIKGTGGSIVTLGNWFSSWIVTYAFNFLFEWSSSGVFFVFSIVCASIILFTAILVPETKGRTLEEIQASVALLK</sequence>
<evidence type="ECO:0000313" key="12">
    <source>
        <dbReference type="EMBL" id="KAL3516160.1"/>
    </source>
</evidence>
<dbReference type="EMBL" id="JBJUIK010000010">
    <property type="protein sequence ID" value="KAL3516160.1"/>
    <property type="molecule type" value="Genomic_DNA"/>
</dbReference>
<accession>A0ABD2ZCW5</accession>
<evidence type="ECO:0000256" key="5">
    <source>
        <dbReference type="ARBA" id="ARBA00022692"/>
    </source>
</evidence>
<protein>
    <recommendedName>
        <fullName evidence="11">Major facilitator superfamily (MFS) profile domain-containing protein</fullName>
    </recommendedName>
</protein>
<evidence type="ECO:0000256" key="7">
    <source>
        <dbReference type="ARBA" id="ARBA00023136"/>
    </source>
</evidence>
<dbReference type="PROSITE" id="PS00216">
    <property type="entry name" value="SUGAR_TRANSPORT_1"/>
    <property type="match status" value="1"/>
</dbReference>
<dbReference type="PROSITE" id="PS50850">
    <property type="entry name" value="MFS"/>
    <property type="match status" value="1"/>
</dbReference>
<feature type="transmembrane region" description="Helical" evidence="10">
    <location>
        <begin position="92"/>
        <end position="110"/>
    </location>
</feature>
<dbReference type="Pfam" id="PF00083">
    <property type="entry name" value="Sugar_tr"/>
    <property type="match status" value="1"/>
</dbReference>
<evidence type="ECO:0000313" key="13">
    <source>
        <dbReference type="Proteomes" id="UP001630127"/>
    </source>
</evidence>
<comment type="similarity">
    <text evidence="8">Belongs to the major facilitator superfamily. Phosphate:H(+) symporter (TC 2.A.1.9) family.</text>
</comment>
<keyword evidence="7 10" id="KW-0472">Membrane</keyword>
<dbReference type="PRINTS" id="PR00171">
    <property type="entry name" value="SUGRTRNSPORT"/>
</dbReference>
<comment type="subcellular location">
    <subcellularLocation>
        <location evidence="1">Membrane</location>
        <topology evidence="1">Multi-pass membrane protein</topology>
    </subcellularLocation>
</comment>
<gene>
    <name evidence="12" type="ORF">ACH5RR_023062</name>
</gene>
<evidence type="ECO:0000256" key="10">
    <source>
        <dbReference type="SAM" id="Phobius"/>
    </source>
</evidence>
<evidence type="ECO:0000256" key="8">
    <source>
        <dbReference type="ARBA" id="ARBA00044504"/>
    </source>
</evidence>
<name>A0ABD2ZCW5_9GENT</name>
<dbReference type="InterPro" id="IPR050549">
    <property type="entry name" value="MFS_Trehalose_Transporter"/>
</dbReference>
<dbReference type="PANTHER" id="PTHR48021:SF29">
    <property type="entry name" value="MAJOR FACILITATOR SUPERFAMILY (MFS) PROFILE DOMAIN-CONTAINING PROTEIN"/>
    <property type="match status" value="1"/>
</dbReference>
<feature type="transmembrane region" description="Helical" evidence="10">
    <location>
        <begin position="175"/>
        <end position="196"/>
    </location>
</feature>
<feature type="transmembrane region" description="Helical" evidence="10">
    <location>
        <begin position="20"/>
        <end position="40"/>
    </location>
</feature>
<dbReference type="PANTHER" id="PTHR48021">
    <property type="match status" value="1"/>
</dbReference>
<dbReference type="Proteomes" id="UP001630127">
    <property type="component" value="Unassembled WGS sequence"/>
</dbReference>
<evidence type="ECO:0000256" key="2">
    <source>
        <dbReference type="ARBA" id="ARBA00010992"/>
    </source>
</evidence>
<feature type="transmembrane region" description="Helical" evidence="10">
    <location>
        <begin position="322"/>
        <end position="344"/>
    </location>
</feature>
<evidence type="ECO:0000256" key="4">
    <source>
        <dbReference type="ARBA" id="ARBA00022597"/>
    </source>
</evidence>
<keyword evidence="13" id="KW-1185">Reference proteome</keyword>
<proteinExistence type="inferred from homology"/>
<dbReference type="SUPFAM" id="SSF103473">
    <property type="entry name" value="MFS general substrate transporter"/>
    <property type="match status" value="1"/>
</dbReference>
<organism evidence="12 13">
    <name type="scientific">Cinchona calisaya</name>
    <dbReference type="NCBI Taxonomy" id="153742"/>
    <lineage>
        <taxon>Eukaryota</taxon>
        <taxon>Viridiplantae</taxon>
        <taxon>Streptophyta</taxon>
        <taxon>Embryophyta</taxon>
        <taxon>Tracheophyta</taxon>
        <taxon>Spermatophyta</taxon>
        <taxon>Magnoliopsida</taxon>
        <taxon>eudicotyledons</taxon>
        <taxon>Gunneridae</taxon>
        <taxon>Pentapetalae</taxon>
        <taxon>asterids</taxon>
        <taxon>lamiids</taxon>
        <taxon>Gentianales</taxon>
        <taxon>Rubiaceae</taxon>
        <taxon>Cinchonoideae</taxon>
        <taxon>Cinchoneae</taxon>
        <taxon>Cinchona</taxon>
    </lineage>
</organism>
<dbReference type="InterPro" id="IPR036259">
    <property type="entry name" value="MFS_trans_sf"/>
</dbReference>
<feature type="transmembrane region" description="Helical" evidence="10">
    <location>
        <begin position="60"/>
        <end position="80"/>
    </location>
</feature>
<evidence type="ECO:0000256" key="9">
    <source>
        <dbReference type="RuleBase" id="RU003346"/>
    </source>
</evidence>
<feature type="transmembrane region" description="Helical" evidence="10">
    <location>
        <begin position="256"/>
        <end position="274"/>
    </location>
</feature>
<keyword evidence="3 9" id="KW-0813">Transport</keyword>
<dbReference type="InterPro" id="IPR044775">
    <property type="entry name" value="MFS_ERD6/Tret1-like"/>
</dbReference>
<dbReference type="InterPro" id="IPR003663">
    <property type="entry name" value="Sugar/inositol_transpt"/>
</dbReference>
<dbReference type="InterPro" id="IPR005828">
    <property type="entry name" value="MFS_sugar_transport-like"/>
</dbReference>
<reference evidence="12 13" key="1">
    <citation type="submission" date="2024-11" db="EMBL/GenBank/DDBJ databases">
        <title>A near-complete genome assembly of Cinchona calisaya.</title>
        <authorList>
            <person name="Lian D.C."/>
            <person name="Zhao X.W."/>
            <person name="Wei L."/>
        </authorList>
    </citation>
    <scope>NUCLEOTIDE SEQUENCE [LARGE SCALE GENOMIC DNA]</scope>
    <source>
        <tissue evidence="12">Nenye</tissue>
    </source>
</reference>
<feature type="transmembrane region" description="Helical" evidence="10">
    <location>
        <begin position="122"/>
        <end position="139"/>
    </location>
</feature>
<dbReference type="InterPro" id="IPR020846">
    <property type="entry name" value="MFS_dom"/>
</dbReference>
<evidence type="ECO:0000256" key="3">
    <source>
        <dbReference type="ARBA" id="ARBA00022448"/>
    </source>
</evidence>
<dbReference type="AlphaFoldDB" id="A0ABD2ZCW5"/>
<dbReference type="FunFam" id="1.20.1250.20:FF:000043">
    <property type="entry name" value="sugar transporter ERD6-like 6"/>
    <property type="match status" value="1"/>
</dbReference>
<evidence type="ECO:0000259" key="11">
    <source>
        <dbReference type="PROSITE" id="PS50850"/>
    </source>
</evidence>
<dbReference type="CDD" id="cd17358">
    <property type="entry name" value="MFS_GLUT6_8_Class3_like"/>
    <property type="match status" value="1"/>
</dbReference>
<feature type="transmembrane region" description="Helical" evidence="10">
    <location>
        <begin position="356"/>
        <end position="380"/>
    </location>
</feature>
<comment type="similarity">
    <text evidence="2 9">Belongs to the major facilitator superfamily. Sugar transporter (TC 2.A.1.1) family.</text>
</comment>
<dbReference type="NCBIfam" id="TIGR00879">
    <property type="entry name" value="SP"/>
    <property type="match status" value="1"/>
</dbReference>
<dbReference type="Gene3D" id="1.20.1250.20">
    <property type="entry name" value="MFS general substrate transporter like domains"/>
    <property type="match status" value="1"/>
</dbReference>
<feature type="transmembrane region" description="Helical" evidence="10">
    <location>
        <begin position="392"/>
        <end position="416"/>
    </location>
</feature>
<feature type="transmembrane region" description="Helical" evidence="10">
    <location>
        <begin position="151"/>
        <end position="169"/>
    </location>
</feature>
<evidence type="ECO:0000256" key="6">
    <source>
        <dbReference type="ARBA" id="ARBA00022989"/>
    </source>
</evidence>
<comment type="caution">
    <text evidence="12">The sequence shown here is derived from an EMBL/GenBank/DDBJ whole genome shotgun (WGS) entry which is preliminary data.</text>
</comment>
<feature type="domain" description="Major facilitator superfamily (MFS) profile" evidence="11">
    <location>
        <begin position="27"/>
        <end position="446"/>
    </location>
</feature>
<keyword evidence="5 10" id="KW-0812">Transmembrane</keyword>
<feature type="transmembrane region" description="Helical" evidence="10">
    <location>
        <begin position="294"/>
        <end position="315"/>
    </location>
</feature>
<dbReference type="PROSITE" id="PS00217">
    <property type="entry name" value="SUGAR_TRANSPORT_2"/>
    <property type="match status" value="1"/>
</dbReference>
<evidence type="ECO:0000256" key="1">
    <source>
        <dbReference type="ARBA" id="ARBA00004141"/>
    </source>
</evidence>
<keyword evidence="6 10" id="KW-1133">Transmembrane helix</keyword>
<feature type="transmembrane region" description="Helical" evidence="10">
    <location>
        <begin position="422"/>
        <end position="442"/>
    </location>
</feature>
<dbReference type="InterPro" id="IPR005829">
    <property type="entry name" value="Sugar_transporter_CS"/>
</dbReference>
<dbReference type="GO" id="GO:0016020">
    <property type="term" value="C:membrane"/>
    <property type="evidence" value="ECO:0007669"/>
    <property type="project" value="UniProtKB-SubCell"/>
</dbReference>